<accession>A0A5M9GNQ8</accession>
<dbReference type="OrthoDB" id="680656at2"/>
<feature type="signal peptide" evidence="1">
    <location>
        <begin position="1"/>
        <end position="26"/>
    </location>
</feature>
<dbReference type="AlphaFoldDB" id="A0A5M9GNQ8"/>
<proteinExistence type="predicted"/>
<sequence length="1027" mass="115355">MKIKGPTSKKLFCFLTFIFIGNSAFSQYGSKLANIVPPSPNASTYQLYGNYPVSYNTGLPDITIPIYNVNLKNYSLPINISFHASGRRAELNFSSLGVGWALNAGGQITREVRERPDESAPALETTVAEVYSNSNPNSYQTFYDKLLGTDLTLSQQYGPSSGDLDSEHDIYAFNVNGISGKFIMRNGAPLFLTHCPFKITVLNDAYTLTDDKGIQYIFADREKTVVLGQPVTTSWFLSTIKLLSGDLINFTYGDRLTGSPGDDLAVDNTQYDEIEVKDKPLTLGAPEDQPYSTLMQVNPVNQEYGIKYVTQITFNGGIINFNYDQYTLKLAGCQVSNQNNQQLREIGFDYIQTPGTAFHLINNNSTSLNNISIKDAAGNAVEKYHFDYYNDPLPDPGFNFSNYKDWWGYCNASGKGIIILPADQSGFNYQPAYCSKEPNFNYKRSGMLKKITYPTGGISEFIYETNRYENGTSTGAEGPGIRIQKIITNDNKGNQVTKLYKYGPTENGIGYLAYKPELQDFKTEVFYCYIDYYDEHGDGIIQAAKRAYRIRRFKPRPVAEIARAYNLPVYYNNVTEYTVSSNGNLNGKVEYVYNTPVSFRLVYSLSFNSSFLPSYSPNVFFLDEWTVGNLNQKTIYTLDSGIYMPKESTEYSYTEFNRTSIPQIKASRTTMFPWEHAHNAGERVSERMCALGATPWFTSAVPVFEIVTNPLEAGILKVTKETHTTYHLQDLKTITVTNYFYDNLSYLEPTRIITTGSKGDILQKTFSYPQDMVSNGNDPTGVYLSMSNANMVSPLINAIKSKNGTQLDQTKTNYSIFNNLFKPQTIEYKKGTNQPTVNVIFQSYDTKGNLEQLTKPGGPPLSYVWGYNKEYPVASASNALSSDIYFEGFEEATGTGISLTSGHTGHNSKTNGYSKTLTGLTNGKYTLSYWKETSGVWSKIIVENIDVTGTAYTISINGTYHVDDVCFYPKDVQMTTYTYDPLIGMTSQTDAKGITLYYEYDNFQRLRNIKDQDGNIIKKVNYHYIGQ</sequence>
<dbReference type="RefSeq" id="WP_141815158.1">
    <property type="nucleotide sequence ID" value="NZ_VFPL01000001.1"/>
</dbReference>
<evidence type="ECO:0000313" key="3">
    <source>
        <dbReference type="Proteomes" id="UP000322918"/>
    </source>
</evidence>
<feature type="chain" id="PRO_5024459301" description="RHS repeat protein" evidence="1">
    <location>
        <begin position="27"/>
        <end position="1027"/>
    </location>
</feature>
<protein>
    <recommendedName>
        <fullName evidence="4">RHS repeat protein</fullName>
    </recommendedName>
</protein>
<gene>
    <name evidence="2" type="ORF">F1649_20470</name>
</gene>
<name>A0A5M9GNQ8_9SPHI</name>
<dbReference type="EMBL" id="VWNE01000045">
    <property type="protein sequence ID" value="KAA8476166.1"/>
    <property type="molecule type" value="Genomic_DNA"/>
</dbReference>
<evidence type="ECO:0000313" key="2">
    <source>
        <dbReference type="EMBL" id="KAA8476166.1"/>
    </source>
</evidence>
<keyword evidence="1" id="KW-0732">Signal</keyword>
<reference evidence="2 3" key="1">
    <citation type="submission" date="2019-09" db="EMBL/GenBank/DDBJ databases">
        <title>Pararcticibacter amylolyticus gen. nov., sp. nov., isolated from a rottenly hemp rope, and reclassification of Pedobacter tournemirensis as Pararcticibacter tournemirensis comb. nov.</title>
        <authorList>
            <person name="Cai Y."/>
        </authorList>
    </citation>
    <scope>NUCLEOTIDE SEQUENCE [LARGE SCALE GENOMIC DNA]</scope>
    <source>
        <strain evidence="2 3">TF5-37.2-LB10</strain>
    </source>
</reference>
<keyword evidence="3" id="KW-1185">Reference proteome</keyword>
<evidence type="ECO:0008006" key="4">
    <source>
        <dbReference type="Google" id="ProtNLM"/>
    </source>
</evidence>
<comment type="caution">
    <text evidence="2">The sequence shown here is derived from an EMBL/GenBank/DDBJ whole genome shotgun (WGS) entry which is preliminary data.</text>
</comment>
<organism evidence="2 3">
    <name type="scientific">Arcticibacter tournemirensis</name>
    <dbReference type="NCBI Taxonomy" id="699437"/>
    <lineage>
        <taxon>Bacteria</taxon>
        <taxon>Pseudomonadati</taxon>
        <taxon>Bacteroidota</taxon>
        <taxon>Sphingobacteriia</taxon>
        <taxon>Sphingobacteriales</taxon>
        <taxon>Sphingobacteriaceae</taxon>
        <taxon>Arcticibacter</taxon>
    </lineage>
</organism>
<dbReference type="Proteomes" id="UP000322918">
    <property type="component" value="Unassembled WGS sequence"/>
</dbReference>
<evidence type="ECO:0000256" key="1">
    <source>
        <dbReference type="SAM" id="SignalP"/>
    </source>
</evidence>